<evidence type="ECO:0000313" key="3">
    <source>
        <dbReference type="Proteomes" id="UP000754821"/>
    </source>
</evidence>
<dbReference type="InterPro" id="IPR007361">
    <property type="entry name" value="DUF427"/>
</dbReference>
<accession>A0ABR9FDS5</accession>
<keyword evidence="3" id="KW-1185">Reference proteome</keyword>
<dbReference type="EMBL" id="RRZC01000016">
    <property type="protein sequence ID" value="MBE0404640.1"/>
    <property type="molecule type" value="Genomic_DNA"/>
</dbReference>
<organism evidence="2 3">
    <name type="scientific">Halomonas citrativorans</name>
    <dbReference type="NCBI Taxonomy" id="2742612"/>
    <lineage>
        <taxon>Bacteria</taxon>
        <taxon>Pseudomonadati</taxon>
        <taxon>Pseudomonadota</taxon>
        <taxon>Gammaproteobacteria</taxon>
        <taxon>Oceanospirillales</taxon>
        <taxon>Halomonadaceae</taxon>
        <taxon>Halomonas</taxon>
    </lineage>
</organism>
<dbReference type="RefSeq" id="WP_192528186.1">
    <property type="nucleotide sequence ID" value="NZ_RRZC01000016.1"/>
</dbReference>
<proteinExistence type="predicted"/>
<name>A0ABR9FDS5_9GAMM</name>
<comment type="caution">
    <text evidence="2">The sequence shown here is derived from an EMBL/GenBank/DDBJ whole genome shotgun (WGS) entry which is preliminary data.</text>
</comment>
<dbReference type="Proteomes" id="UP000754821">
    <property type="component" value="Unassembled WGS sequence"/>
</dbReference>
<evidence type="ECO:0000313" key="2">
    <source>
        <dbReference type="EMBL" id="MBE0404640.1"/>
    </source>
</evidence>
<reference evidence="2 3" key="1">
    <citation type="submission" date="2020-07" db="EMBL/GenBank/DDBJ databases">
        <title>Halophilic bacteria isolated from french cheeses.</title>
        <authorList>
            <person name="Kothe C.I."/>
            <person name="Farah-Kraiem B."/>
            <person name="Renault P."/>
            <person name="Dridi B."/>
        </authorList>
    </citation>
    <scope>NUCLEOTIDE SEQUENCE [LARGE SCALE GENOMIC DNA]</scope>
    <source>
        <strain evidence="2 3">FME16</strain>
    </source>
</reference>
<dbReference type="InterPro" id="IPR038694">
    <property type="entry name" value="DUF427_sf"/>
</dbReference>
<gene>
    <name evidence="2" type="ORF">EI163_13925</name>
</gene>
<sequence length="103" mass="11509">MQNACQRFTLPSSSYKGRPTAFCWPALRTVAPRARGYLPRHYFSCKNVPVDDLFNVSETTTCRPFKGHAAYFSLGKSKGVAWSYEQSAESMVDGIGAYESIDK</sequence>
<dbReference type="Gene3D" id="2.170.150.40">
    <property type="entry name" value="Domain of unknown function (DUF427)"/>
    <property type="match status" value="1"/>
</dbReference>
<evidence type="ECO:0000259" key="1">
    <source>
        <dbReference type="Pfam" id="PF04248"/>
    </source>
</evidence>
<dbReference type="Pfam" id="PF04248">
    <property type="entry name" value="NTP_transf_9"/>
    <property type="match status" value="1"/>
</dbReference>
<feature type="domain" description="DUF427" evidence="1">
    <location>
        <begin position="36"/>
        <end position="91"/>
    </location>
</feature>
<protein>
    <submittedName>
        <fullName evidence="2">DUF427 domain-containing protein</fullName>
    </submittedName>
</protein>